<sequence length="1125" mass="127305">MSYNLHGADLPENMRETERPLVITLSAKRENELNELMALWDFDTMKFLKGYLTAHLARCKKRPAWRDKFTDKKELKLNILKNTLVFLDQEERFRETGEKNSAKAFEKIFGEELNFSDTAYLLDRIRKETANEVVPEELVDLLRKSFWVHLKKEKISVPGVPLKPFFLFVGPTGSGKTHTVKAAIEQAIFDNRLIIERDPDEERAEIVKKYPYLKIPLAGLIAPPKELIELDKRIEREKTRVKLLKLLGKKYWRKYASRKLKEMEESCPGRPDDCFTRESYVVSYRSIVPSDVATALHGETGNLFRRAMRPEDKPTIRHLEEAHAILVKNDKRHDGAADPQNRSLSTAVNVVLDEISDGKRECLLIADTHSPGDIAPDIFRRFDEMGRVIDVSEYWKNTECLEKLIALEARQHKVRPDNETQKQITKRVAAIFSNKGITITPSYVRKLIASVIEVKGDLRIAYFHDELLVRDSFKNVARNSHGDFFGKIVRSPKTEDGFSWEDYQGERVKLDFAEKLLSTAFYGGDSKGVVLTGPAGSGKTFLTQVVAAANPQISCLIVKMDDLYKAGQGYEGIISALDDTYNIARMLAPSLVVINEGDALAKRRNTQASDPSDKITNKFLDILDGEQSIKGVFTVLTTNLLENMDPAIVRPGRLEIMNIDGKLKEGEIYNIIRKKLANEPRSDDVTDREIYATAKSISNIPAGYADFAEKLIDSRRLEFEIIQAYRKTFDDEPDKINDFILYNAKSVMRILEALDFDPKVIGRAKKDIQALFEHQEDIYRLLQKIGESKDYELKLSHLVNAKADIMKNPLKQGFKALDEFLKDELSDTPQVGKICGAAYGNNTGLLVPINTNLVPRSGESGNVFVTGAIKGPITQEDHSEMTLQSADEALTLNTHYFQNILSSDPRCRHIDAAAITGKILKNRRIHHQIVTVNYQGGGPSAGFALAINTLSVLLNIRVYHDFGITGAPGTRGKSGDKAGSSVMIGGEDKKTERVLMDLDRMYVPAKNFTIPLEQQETYWEEGKIVLPVYDYSDLIPEVLHLEETGTMVRDLIAKRIDLNKKSIFESEEKLAGAKTEISGIEKTLKARVEFEIRRRLVSYYNFFVSPECDEYASIGHILEKHDSLR</sequence>
<dbReference type="InterPro" id="IPR003593">
    <property type="entry name" value="AAA+_ATPase"/>
</dbReference>
<dbReference type="InterPro" id="IPR050168">
    <property type="entry name" value="AAA_ATPase_domain"/>
</dbReference>
<dbReference type="Proteomes" id="UP000178367">
    <property type="component" value="Unassembled WGS sequence"/>
</dbReference>
<name>A0A1F5SJQ1_9BACT</name>
<dbReference type="PANTHER" id="PTHR23077:SF171">
    <property type="entry name" value="NUCLEAR VALOSIN-CONTAINING PROTEIN-LIKE"/>
    <property type="match status" value="1"/>
</dbReference>
<dbReference type="PROSITE" id="PS00674">
    <property type="entry name" value="AAA"/>
    <property type="match status" value="1"/>
</dbReference>
<dbReference type="InterPro" id="IPR003960">
    <property type="entry name" value="ATPase_AAA_CS"/>
</dbReference>
<dbReference type="PANTHER" id="PTHR23077">
    <property type="entry name" value="AAA-FAMILY ATPASE"/>
    <property type="match status" value="1"/>
</dbReference>
<protein>
    <recommendedName>
        <fullName evidence="4">AAA+ ATPase domain-containing protein</fullName>
    </recommendedName>
</protein>
<proteinExistence type="inferred from homology"/>
<keyword evidence="1 3" id="KW-0547">Nucleotide-binding</keyword>
<keyword evidence="2 3" id="KW-0067">ATP-binding</keyword>
<comment type="caution">
    <text evidence="5">The sequence shown here is derived from an EMBL/GenBank/DDBJ whole genome shotgun (WGS) entry which is preliminary data.</text>
</comment>
<accession>A0A1F5SJQ1</accession>
<dbReference type="Gene3D" id="3.30.230.10">
    <property type="match status" value="1"/>
</dbReference>
<comment type="similarity">
    <text evidence="3">Belongs to the AAA ATPase family.</text>
</comment>
<dbReference type="SMART" id="SM00382">
    <property type="entry name" value="AAA"/>
    <property type="match status" value="2"/>
</dbReference>
<feature type="domain" description="AAA+ ATPase" evidence="4">
    <location>
        <begin position="162"/>
        <end position="390"/>
    </location>
</feature>
<reference evidence="5 6" key="1">
    <citation type="journal article" date="2016" name="Nat. Commun.">
        <title>Thousands of microbial genomes shed light on interconnected biogeochemical processes in an aquifer system.</title>
        <authorList>
            <person name="Anantharaman K."/>
            <person name="Brown C.T."/>
            <person name="Hug L.A."/>
            <person name="Sharon I."/>
            <person name="Castelle C.J."/>
            <person name="Probst A.J."/>
            <person name="Thomas B.C."/>
            <person name="Singh A."/>
            <person name="Wilkins M.J."/>
            <person name="Karaoz U."/>
            <person name="Brodie E.L."/>
            <person name="Williams K.H."/>
            <person name="Hubbard S.S."/>
            <person name="Banfield J.F."/>
        </authorList>
    </citation>
    <scope>NUCLEOTIDE SEQUENCE [LARGE SCALE GENOMIC DNA]</scope>
</reference>
<dbReference type="GO" id="GO:0005524">
    <property type="term" value="F:ATP binding"/>
    <property type="evidence" value="ECO:0007669"/>
    <property type="project" value="UniProtKB-KW"/>
</dbReference>
<organism evidence="5 6">
    <name type="scientific">Candidatus Falkowbacteria bacterium RIFOXYA2_FULL_47_19</name>
    <dbReference type="NCBI Taxonomy" id="1797994"/>
    <lineage>
        <taxon>Bacteria</taxon>
        <taxon>Candidatus Falkowiibacteriota</taxon>
    </lineage>
</organism>
<dbReference type="STRING" id="1797994.A2227_06610"/>
<gene>
    <name evidence="5" type="ORF">A2227_06610</name>
</gene>
<dbReference type="AlphaFoldDB" id="A0A1F5SJQ1"/>
<dbReference type="CDD" id="cd19481">
    <property type="entry name" value="RecA-like_protease"/>
    <property type="match status" value="1"/>
</dbReference>
<dbReference type="Pfam" id="PF00004">
    <property type="entry name" value="AAA"/>
    <property type="match status" value="1"/>
</dbReference>
<feature type="domain" description="AAA+ ATPase" evidence="4">
    <location>
        <begin position="525"/>
        <end position="662"/>
    </location>
</feature>
<dbReference type="Gene3D" id="1.10.8.60">
    <property type="match status" value="1"/>
</dbReference>
<evidence type="ECO:0000256" key="1">
    <source>
        <dbReference type="ARBA" id="ARBA00022741"/>
    </source>
</evidence>
<evidence type="ECO:0000256" key="3">
    <source>
        <dbReference type="RuleBase" id="RU003651"/>
    </source>
</evidence>
<evidence type="ECO:0000259" key="4">
    <source>
        <dbReference type="SMART" id="SM00382"/>
    </source>
</evidence>
<evidence type="ECO:0000256" key="2">
    <source>
        <dbReference type="ARBA" id="ARBA00022840"/>
    </source>
</evidence>
<dbReference type="SUPFAM" id="SSF52540">
    <property type="entry name" value="P-loop containing nucleoside triphosphate hydrolases"/>
    <property type="match status" value="2"/>
</dbReference>
<dbReference type="GO" id="GO:0016887">
    <property type="term" value="F:ATP hydrolysis activity"/>
    <property type="evidence" value="ECO:0007669"/>
    <property type="project" value="InterPro"/>
</dbReference>
<dbReference type="Gene3D" id="3.40.50.300">
    <property type="entry name" value="P-loop containing nucleotide triphosphate hydrolases"/>
    <property type="match status" value="2"/>
</dbReference>
<dbReference type="InterPro" id="IPR027417">
    <property type="entry name" value="P-loop_NTPase"/>
</dbReference>
<evidence type="ECO:0000313" key="6">
    <source>
        <dbReference type="Proteomes" id="UP000178367"/>
    </source>
</evidence>
<dbReference type="InterPro" id="IPR003959">
    <property type="entry name" value="ATPase_AAA_core"/>
</dbReference>
<dbReference type="EMBL" id="MFGB01000014">
    <property type="protein sequence ID" value="OGF26766.1"/>
    <property type="molecule type" value="Genomic_DNA"/>
</dbReference>
<evidence type="ECO:0000313" key="5">
    <source>
        <dbReference type="EMBL" id="OGF26766.1"/>
    </source>
</evidence>
<dbReference type="InterPro" id="IPR014721">
    <property type="entry name" value="Ribsml_uS5_D2-typ_fold_subgr"/>
</dbReference>